<accession>A0A9D1KQU0</accession>
<dbReference type="Gene3D" id="3.30.70.2700">
    <property type="match status" value="1"/>
</dbReference>
<evidence type="ECO:0000313" key="3">
    <source>
        <dbReference type="EMBL" id="HIT86010.1"/>
    </source>
</evidence>
<dbReference type="InterPro" id="IPR023753">
    <property type="entry name" value="FAD/NAD-binding_dom"/>
</dbReference>
<feature type="domain" description="FAD/NAD(P)-binding" evidence="1">
    <location>
        <begin position="86"/>
        <end position="268"/>
    </location>
</feature>
<dbReference type="PANTHER" id="PTHR42842">
    <property type="entry name" value="FAD/NAD(P)-BINDING OXIDOREDUCTASE"/>
    <property type="match status" value="1"/>
</dbReference>
<evidence type="ECO:0000259" key="2">
    <source>
        <dbReference type="Pfam" id="PF21688"/>
    </source>
</evidence>
<sequence length="525" mass="56870">MIRISNIKCPIDGDIKTTVKKLTGSGDFKIFKKSIDARRKSDVHFVYTVDVNTPNEERLLKKLKNAARVTDKPYVFPEAVPPEEPVVIAGSGPAGLFCGLMLARSNFKVIILERGKPVDERLADVEEFHGGGRLDPESNVQFGEGGAGTFSDGKLNTGIKDARIKTVLDEFYRHGAPEEILYEAKPHIGTDNLRGVVKSMRKEIISLGGEVRFQSRFDGFETENGRLSAVTVTKLDGDTKYKIKTNHLVIAAGHSARDTFSMLNAHGVKMECKPFSVGVRIEHLQEDINKAQYGEFYKKLGAADYKLAVHLKNGRGVYTFCMCPGGVVVASASEKDGIVTNGMSYFARGGKNANSAVLVNVYPEDFGSGGDALAGMYFQRDIERRAFELSGSHRAPAQRVGDFLGGGPAVGDTKVEPTFRPGVFWCDLSELFPDYITQSLREGIKEMDKKLAGFASPGAVLTGPETRSSSPVRILRNNKFESNIKGIYPCGEGAGYAGGITSAAVDGIKAAEAIARSCQSTAISE</sequence>
<dbReference type="Pfam" id="PF07992">
    <property type="entry name" value="Pyr_redox_2"/>
    <property type="match status" value="1"/>
</dbReference>
<dbReference type="InterPro" id="IPR036188">
    <property type="entry name" value="FAD/NAD-bd_sf"/>
</dbReference>
<dbReference type="Gene3D" id="3.50.50.60">
    <property type="entry name" value="FAD/NAD(P)-binding domain"/>
    <property type="match status" value="2"/>
</dbReference>
<dbReference type="GO" id="GO:0016491">
    <property type="term" value="F:oxidoreductase activity"/>
    <property type="evidence" value="ECO:0007669"/>
    <property type="project" value="InterPro"/>
</dbReference>
<dbReference type="SUPFAM" id="SSF51905">
    <property type="entry name" value="FAD/NAD(P)-binding domain"/>
    <property type="match status" value="1"/>
</dbReference>
<reference evidence="3" key="1">
    <citation type="submission" date="2020-10" db="EMBL/GenBank/DDBJ databases">
        <authorList>
            <person name="Gilroy R."/>
        </authorList>
    </citation>
    <scope>NUCLEOTIDE SEQUENCE</scope>
    <source>
        <strain evidence="3">CHK181-108</strain>
    </source>
</reference>
<organism evidence="3 4">
    <name type="scientific">Candidatus Ornithomonoglobus intestinigallinarum</name>
    <dbReference type="NCBI Taxonomy" id="2840894"/>
    <lineage>
        <taxon>Bacteria</taxon>
        <taxon>Bacillati</taxon>
        <taxon>Bacillota</taxon>
        <taxon>Clostridia</taxon>
        <taxon>Candidatus Ornithomonoglobus</taxon>
    </lineage>
</organism>
<gene>
    <name evidence="3" type="ORF">IAA60_08950</name>
</gene>
<dbReference type="PANTHER" id="PTHR42842:SF3">
    <property type="entry name" value="FAD_NAD(P)-BINDING OXIDOREDUCTASE FAMILY PROTEIN"/>
    <property type="match status" value="1"/>
</dbReference>
<dbReference type="PIRSF" id="PIRSF038984">
    <property type="entry name" value="FAD_binding_protein"/>
    <property type="match status" value="1"/>
</dbReference>
<protein>
    <submittedName>
        <fullName evidence="3">FAD-dependent oxidoreductase</fullName>
    </submittedName>
</protein>
<evidence type="ECO:0000313" key="4">
    <source>
        <dbReference type="Proteomes" id="UP000824165"/>
    </source>
</evidence>
<reference evidence="3" key="2">
    <citation type="journal article" date="2021" name="PeerJ">
        <title>Extensive microbial diversity within the chicken gut microbiome revealed by metagenomics and culture.</title>
        <authorList>
            <person name="Gilroy R."/>
            <person name="Ravi A."/>
            <person name="Getino M."/>
            <person name="Pursley I."/>
            <person name="Horton D.L."/>
            <person name="Alikhan N.F."/>
            <person name="Baker D."/>
            <person name="Gharbi K."/>
            <person name="Hall N."/>
            <person name="Watson M."/>
            <person name="Adriaenssens E.M."/>
            <person name="Foster-Nyarko E."/>
            <person name="Jarju S."/>
            <person name="Secka A."/>
            <person name="Antonio M."/>
            <person name="Oren A."/>
            <person name="Chaudhuri R.R."/>
            <person name="La Ragione R."/>
            <person name="Hildebrand F."/>
            <person name="Pallen M.J."/>
        </authorList>
    </citation>
    <scope>NUCLEOTIDE SEQUENCE</scope>
    <source>
        <strain evidence="3">CHK181-108</strain>
    </source>
</reference>
<dbReference type="Proteomes" id="UP000824165">
    <property type="component" value="Unassembled WGS sequence"/>
</dbReference>
<dbReference type="Pfam" id="PF21688">
    <property type="entry name" value="FAD-depend_C"/>
    <property type="match status" value="1"/>
</dbReference>
<dbReference type="EMBL" id="DVLU01000097">
    <property type="protein sequence ID" value="HIT86010.1"/>
    <property type="molecule type" value="Genomic_DNA"/>
</dbReference>
<dbReference type="InterPro" id="IPR049516">
    <property type="entry name" value="FAD-depend_C"/>
</dbReference>
<proteinExistence type="predicted"/>
<feature type="domain" description="FAD-dependent protein C-terminal" evidence="2">
    <location>
        <begin position="274"/>
        <end position="468"/>
    </location>
</feature>
<comment type="caution">
    <text evidence="3">The sequence shown here is derived from an EMBL/GenBank/DDBJ whole genome shotgun (WGS) entry which is preliminary data.</text>
</comment>
<dbReference type="InterPro" id="IPR028348">
    <property type="entry name" value="FAD-binding_protein"/>
</dbReference>
<name>A0A9D1KQU0_9FIRM</name>
<evidence type="ECO:0000259" key="1">
    <source>
        <dbReference type="Pfam" id="PF07992"/>
    </source>
</evidence>
<dbReference type="AlphaFoldDB" id="A0A9D1KQU0"/>